<dbReference type="PROSITE" id="PS01186">
    <property type="entry name" value="EGF_2"/>
    <property type="match status" value="4"/>
</dbReference>
<sequence>MLRSDPVPQERPTPCEPSPCGANAICREQNGAGSCSCISEYIGNPYEGCRPECVINTDCPTNKACMRNKCQDPCPGTCGQNAECQVVNHLPSCNCFPGYTGDPFRYCNIIPQQPPPPVIESAPPPQNPCIPSPCGPYSQCRDAGGVPSCTCLPEYTGAPPNCRPECSINPDCSSNMACMKEKCRDPCPGSCGANALCNVFSDPYRGCRPECVLNTDCPRDKACQRNKCKDPCPGTCGQGARCEVLNHIPMCVCPPGTTGNAFIECRPIPAAELPPAPPTNPCIPSPCGPNAQCKVAGESPSCSCLPDFLGAPPNCRPECISNSECSSHLACINQKCKDPCPGLCATNAICRVVSHTPQCLCTEGYTGDPFSQCFPKQSDPVPQERPTPCEPSPCGANAICREQNGAGSCSCISEYIGNPYEGCRPECVINTDCPTNKACMRNKCQDPCPGTCGQNAECQVVNHLPSCNCFPGYTGDPFRYCNIIPQQPPPPVIESAPPPQNPCIPSPCGPYSQCRDAGGVPSCTCLPEYTGAPPNCRPECSINPDCSSNMACMKEKCRDPCPGSCGANALCNVFSDPYRGCRPECVLNTDCPRDKACQRNKCKDPCPGTCGQGARCEVLNHIPMCVCPPGTTGNAFIECRPIPAAELPPAPPTNPCIPSPCGPNAQCKVAGESPSCSCLPDFLGAPPNCRPECISNSECSSHLACINQKCKDPCPGLCATNAICRVVSHTPQCLCTEGYTGDPFSQCFPKQSDPVPQERPTPCEPSPCGANAICREQNGAGSCSCISEYIGNPYEGCRPECVINTDCPTNKACMRNKCQDPCPGTCGQNAECQVVNHLPSCNCFPGYTGDPFRYCNIIPQQRDPYRGCRPECVLNTDCPRDKACQRNKCKDPCPGTCGQGARCEVLNHIPMCVCPPGTTGNAFIECRPIPAAELPPAPPTNPCIPSPCGPNAQCKVAGESPSCSCLPDFLGAPPNCRPECISNSECSSHLACINQKCKDPCPGLCATNAICRVVSHTPQCLCTEGYTGDPFSQCFPKQSDPVPQERPTPCEPSPCGANAICREQMELAPVRAYQNTLETRMKGADPNVLINTDCPTNKACMRNKCQDPCPGTCGQNAECQVVNHLPSCNCFPGYTGDPFRYCNIIPQQHPPPVIESAPPPQNPMHSFSLWDHILSVEMPEVYRPARAYQEYNRSSTKLSPRMFYQSRLF</sequence>
<dbReference type="AlphaFoldDB" id="A0A8S9X738"/>
<feature type="disulfide bond" evidence="1">
    <location>
        <begin position="74"/>
        <end position="84"/>
    </location>
</feature>
<dbReference type="InterPro" id="IPR000742">
    <property type="entry name" value="EGF"/>
</dbReference>
<feature type="disulfide bond" evidence="1">
    <location>
        <begin position="822"/>
        <end position="832"/>
    </location>
</feature>
<gene>
    <name evidence="3" type="ORF">GE061_002221</name>
</gene>
<keyword evidence="1" id="KW-0245">EGF-like domain</keyword>
<comment type="caution">
    <text evidence="3">The sequence shown here is derived from an EMBL/GenBank/DDBJ whole genome shotgun (WGS) entry which is preliminary data.</text>
</comment>
<dbReference type="SMART" id="SM00274">
    <property type="entry name" value="FOLN"/>
    <property type="match status" value="6"/>
</dbReference>
<feature type="domain" description="EGF-like" evidence="2">
    <location>
        <begin position="445"/>
        <end position="482"/>
    </location>
</feature>
<dbReference type="Pfam" id="PF21164">
    <property type="entry name" value="Dumpy_DPY"/>
    <property type="match status" value="12"/>
</dbReference>
<feature type="domain" description="EGF-like" evidence="2">
    <location>
        <begin position="71"/>
        <end position="108"/>
    </location>
</feature>
<protein>
    <recommendedName>
        <fullName evidence="2">EGF-like domain-containing protein</fullName>
    </recommendedName>
</protein>
<feature type="domain" description="EGF-like" evidence="2">
    <location>
        <begin position="1106"/>
        <end position="1143"/>
    </location>
</feature>
<feature type="domain" description="EGF-like" evidence="2">
    <location>
        <begin position="819"/>
        <end position="856"/>
    </location>
</feature>
<dbReference type="Proteomes" id="UP000466442">
    <property type="component" value="Unassembled WGS sequence"/>
</dbReference>
<feature type="domain" description="EGF-like" evidence="2">
    <location>
        <begin position="499"/>
        <end position="537"/>
    </location>
</feature>
<keyword evidence="4" id="KW-1185">Reference proteome</keyword>
<dbReference type="InterPro" id="IPR048407">
    <property type="entry name" value="Dumpy_DPY"/>
</dbReference>
<feature type="disulfide bond" evidence="1">
    <location>
        <begin position="448"/>
        <end position="458"/>
    </location>
</feature>
<feature type="domain" description="EGF-like" evidence="2">
    <location>
        <begin position="278"/>
        <end position="316"/>
    </location>
</feature>
<feature type="domain" description="EGF-like" evidence="2">
    <location>
        <begin position="939"/>
        <end position="977"/>
    </location>
</feature>
<dbReference type="PROSITE" id="PS50026">
    <property type="entry name" value="EGF_3"/>
    <property type="match status" value="12"/>
</dbReference>
<dbReference type="SUPFAM" id="SSF90148">
    <property type="entry name" value="DPY module"/>
    <property type="match status" value="11"/>
</dbReference>
<dbReference type="SMART" id="SM00181">
    <property type="entry name" value="EGF"/>
    <property type="match status" value="18"/>
</dbReference>
<evidence type="ECO:0000256" key="1">
    <source>
        <dbReference type="PROSITE-ProRule" id="PRU00076"/>
    </source>
</evidence>
<comment type="caution">
    <text evidence="1">Lacks conserved residue(s) required for the propagation of feature annotation.</text>
</comment>
<dbReference type="PANTHER" id="PTHR22963">
    <property type="entry name" value="ENDOGLIN-RELATED"/>
    <property type="match status" value="1"/>
</dbReference>
<name>A0A8S9X738_APOLU</name>
<reference evidence="3" key="1">
    <citation type="journal article" date="2021" name="Mol. Ecol. Resour.">
        <title>Apolygus lucorum genome provides insights into omnivorousness and mesophyll feeding.</title>
        <authorList>
            <person name="Liu Y."/>
            <person name="Liu H."/>
            <person name="Wang H."/>
            <person name="Huang T."/>
            <person name="Liu B."/>
            <person name="Yang B."/>
            <person name="Yin L."/>
            <person name="Li B."/>
            <person name="Zhang Y."/>
            <person name="Zhang S."/>
            <person name="Jiang F."/>
            <person name="Zhang X."/>
            <person name="Ren Y."/>
            <person name="Wang B."/>
            <person name="Wang S."/>
            <person name="Lu Y."/>
            <person name="Wu K."/>
            <person name="Fan W."/>
            <person name="Wang G."/>
        </authorList>
    </citation>
    <scope>NUCLEOTIDE SEQUENCE</scope>
    <source>
        <strain evidence="3">12Hb</strain>
    </source>
</reference>
<feature type="domain" description="EGF-like" evidence="2">
    <location>
        <begin position="711"/>
        <end position="745"/>
    </location>
</feature>
<feature type="disulfide bond" evidence="1">
    <location>
        <begin position="340"/>
        <end position="350"/>
    </location>
</feature>
<feature type="domain" description="EGF-like" evidence="2">
    <location>
        <begin position="337"/>
        <end position="371"/>
    </location>
</feature>
<organism evidence="3 4">
    <name type="scientific">Apolygus lucorum</name>
    <name type="common">Small green plant bug</name>
    <name type="synonym">Lygocoris lucorum</name>
    <dbReference type="NCBI Taxonomy" id="248454"/>
    <lineage>
        <taxon>Eukaryota</taxon>
        <taxon>Metazoa</taxon>
        <taxon>Ecdysozoa</taxon>
        <taxon>Arthropoda</taxon>
        <taxon>Hexapoda</taxon>
        <taxon>Insecta</taxon>
        <taxon>Pterygota</taxon>
        <taxon>Neoptera</taxon>
        <taxon>Paraneoptera</taxon>
        <taxon>Hemiptera</taxon>
        <taxon>Heteroptera</taxon>
        <taxon>Panheteroptera</taxon>
        <taxon>Cimicomorpha</taxon>
        <taxon>Miridae</taxon>
        <taxon>Mirini</taxon>
        <taxon>Apolygus</taxon>
    </lineage>
</organism>
<feature type="domain" description="EGF-like" evidence="2">
    <location>
        <begin position="998"/>
        <end position="1032"/>
    </location>
</feature>
<dbReference type="InterPro" id="IPR003645">
    <property type="entry name" value="Fol_N"/>
</dbReference>
<feature type="disulfide bond" evidence="1">
    <location>
        <begin position="1109"/>
        <end position="1119"/>
    </location>
</feature>
<evidence type="ECO:0000313" key="3">
    <source>
        <dbReference type="EMBL" id="KAF6203886.1"/>
    </source>
</evidence>
<feature type="domain" description="EGF-like" evidence="2">
    <location>
        <begin position="652"/>
        <end position="690"/>
    </location>
</feature>
<evidence type="ECO:0000259" key="2">
    <source>
        <dbReference type="PROSITE" id="PS50026"/>
    </source>
</evidence>
<feature type="disulfide bond" evidence="1">
    <location>
        <begin position="1001"/>
        <end position="1011"/>
    </location>
</feature>
<accession>A0A8S9X738</accession>
<feature type="domain" description="EGF-like" evidence="2">
    <location>
        <begin position="125"/>
        <end position="163"/>
    </location>
</feature>
<keyword evidence="1" id="KW-1015">Disulfide bond</keyword>
<feature type="disulfide bond" evidence="1">
    <location>
        <begin position="714"/>
        <end position="724"/>
    </location>
</feature>
<proteinExistence type="predicted"/>
<evidence type="ECO:0000313" key="4">
    <source>
        <dbReference type="Proteomes" id="UP000466442"/>
    </source>
</evidence>
<dbReference type="PANTHER" id="PTHR22963:SF39">
    <property type="entry name" value="DUMPY"/>
    <property type="match status" value="1"/>
</dbReference>
<dbReference type="EMBL" id="WIXP02000010">
    <property type="protein sequence ID" value="KAF6203886.1"/>
    <property type="molecule type" value="Genomic_DNA"/>
</dbReference>
<dbReference type="OrthoDB" id="6613134at2759"/>